<dbReference type="Proteomes" id="UP001497497">
    <property type="component" value="Unassembled WGS sequence"/>
</dbReference>
<evidence type="ECO:0000313" key="2">
    <source>
        <dbReference type="EMBL" id="CAL1542693.1"/>
    </source>
</evidence>
<feature type="region of interest" description="Disordered" evidence="1">
    <location>
        <begin position="56"/>
        <end position="75"/>
    </location>
</feature>
<accession>A0AAV2IA19</accession>
<gene>
    <name evidence="2" type="ORF">GSLYS_00016227001</name>
</gene>
<comment type="caution">
    <text evidence="2">The sequence shown here is derived from an EMBL/GenBank/DDBJ whole genome shotgun (WGS) entry which is preliminary data.</text>
</comment>
<keyword evidence="3" id="KW-1185">Reference proteome</keyword>
<dbReference type="AlphaFoldDB" id="A0AAV2IA19"/>
<feature type="compositionally biased region" description="Low complexity" evidence="1">
    <location>
        <begin position="85"/>
        <end position="95"/>
    </location>
</feature>
<proteinExistence type="predicted"/>
<dbReference type="EMBL" id="CAXITT010000502">
    <property type="protein sequence ID" value="CAL1542693.1"/>
    <property type="molecule type" value="Genomic_DNA"/>
</dbReference>
<organism evidence="2 3">
    <name type="scientific">Lymnaea stagnalis</name>
    <name type="common">Great pond snail</name>
    <name type="synonym">Helix stagnalis</name>
    <dbReference type="NCBI Taxonomy" id="6523"/>
    <lineage>
        <taxon>Eukaryota</taxon>
        <taxon>Metazoa</taxon>
        <taxon>Spiralia</taxon>
        <taxon>Lophotrochozoa</taxon>
        <taxon>Mollusca</taxon>
        <taxon>Gastropoda</taxon>
        <taxon>Heterobranchia</taxon>
        <taxon>Euthyneura</taxon>
        <taxon>Panpulmonata</taxon>
        <taxon>Hygrophila</taxon>
        <taxon>Lymnaeoidea</taxon>
        <taxon>Lymnaeidae</taxon>
        <taxon>Lymnaea</taxon>
    </lineage>
</organism>
<feature type="region of interest" description="Disordered" evidence="1">
    <location>
        <begin position="84"/>
        <end position="131"/>
    </location>
</feature>
<evidence type="ECO:0000256" key="1">
    <source>
        <dbReference type="SAM" id="MobiDB-lite"/>
    </source>
</evidence>
<feature type="non-terminal residue" evidence="2">
    <location>
        <position position="131"/>
    </location>
</feature>
<evidence type="ECO:0000313" key="3">
    <source>
        <dbReference type="Proteomes" id="UP001497497"/>
    </source>
</evidence>
<sequence>MVIALCVACACSANSPLRRWKRSKRRELQQEIRYPVHDEYDYTTTNEILDCRPGSHLTAQTKKCPGKDQRDGDDDYMEVNSYEETSLVTTPTSTTALHPRSGSHRGARLPPVAPDTPTPTTTKWALARSSG</sequence>
<name>A0AAV2IA19_LYMST</name>
<reference evidence="2 3" key="1">
    <citation type="submission" date="2024-04" db="EMBL/GenBank/DDBJ databases">
        <authorList>
            <consortium name="Genoscope - CEA"/>
            <person name="William W."/>
        </authorList>
    </citation>
    <scope>NUCLEOTIDE SEQUENCE [LARGE SCALE GENOMIC DNA]</scope>
</reference>
<protein>
    <submittedName>
        <fullName evidence="2">Uncharacterized protein</fullName>
    </submittedName>
</protein>